<dbReference type="InterPro" id="IPR053714">
    <property type="entry name" value="Iso_Racemase_Enz_sf"/>
</dbReference>
<dbReference type="Pfam" id="PF01177">
    <property type="entry name" value="Asp_Glu_race"/>
    <property type="match status" value="1"/>
</dbReference>
<name>A0A7Z2GS97_9BURK</name>
<evidence type="ECO:0000313" key="4">
    <source>
        <dbReference type="Proteomes" id="UP000433577"/>
    </source>
</evidence>
<dbReference type="InterPro" id="IPR015942">
    <property type="entry name" value="Asp/Glu/hydantoin_racemase"/>
</dbReference>
<reference evidence="3 4" key="1">
    <citation type="submission" date="2019-12" db="EMBL/GenBank/DDBJ databases">
        <title>Paraburkholderia acidiphila 7Q-K02 sp. nov and Paraburkholderia acidisoli DHF22 sp. nov., two strains isolated from forest soil.</title>
        <authorList>
            <person name="Gao Z."/>
            <person name="Qiu L."/>
        </authorList>
    </citation>
    <scope>NUCLEOTIDE SEQUENCE [LARGE SCALE GENOMIC DNA]</scope>
    <source>
        <strain evidence="3 4">DHF22</strain>
    </source>
</reference>
<evidence type="ECO:0000256" key="1">
    <source>
        <dbReference type="ARBA" id="ARBA00038414"/>
    </source>
</evidence>
<dbReference type="PANTHER" id="PTHR28047">
    <property type="entry name" value="PROTEIN DCG1"/>
    <property type="match status" value="1"/>
</dbReference>
<proteinExistence type="inferred from homology"/>
<dbReference type="AlphaFoldDB" id="A0A7Z2GS97"/>
<dbReference type="GO" id="GO:0047661">
    <property type="term" value="F:amino-acid racemase activity"/>
    <property type="evidence" value="ECO:0007669"/>
    <property type="project" value="InterPro"/>
</dbReference>
<sequence>MTRIKMILPVPLPAAALAHFAAQIPQGLRRPGVQIDFAGCRAGASLLDSPYEWTLADAFVLDAGIAAQAEGYDGVCSFSMSDSGVPALRSRLTIPVMGAAQAAFAQACLIGKRFSIVTMWEPWRAHMLEMAARYGMRDRLASVRHIGVRPDTSELLSGKEEFVFARLEAAARRCIDEDGADTIVLGSTTMYQAHAHLASTLPCPVLNPGWCAFKALENWLDMGLVQSALAYARPERGNDAVFEGVRAVY</sequence>
<feature type="signal peptide" evidence="2">
    <location>
        <begin position="1"/>
        <end position="21"/>
    </location>
</feature>
<comment type="similarity">
    <text evidence="1">Belongs to the HyuE racemase family.</text>
</comment>
<dbReference type="Gene3D" id="3.40.50.12500">
    <property type="match status" value="1"/>
</dbReference>
<keyword evidence="4" id="KW-1185">Reference proteome</keyword>
<accession>A0A7Z2GS97</accession>
<feature type="chain" id="PRO_5031308920" evidence="2">
    <location>
        <begin position="22"/>
        <end position="249"/>
    </location>
</feature>
<dbReference type="Proteomes" id="UP000433577">
    <property type="component" value="Chromosome 4"/>
</dbReference>
<keyword evidence="2" id="KW-0732">Signal</keyword>
<dbReference type="EMBL" id="CP046916">
    <property type="protein sequence ID" value="QGZ66664.1"/>
    <property type="molecule type" value="Genomic_DNA"/>
</dbReference>
<dbReference type="KEGG" id="pacs:FAZ98_33480"/>
<gene>
    <name evidence="3" type="ORF">FAZ98_33480</name>
</gene>
<dbReference type="RefSeq" id="WP_158958218.1">
    <property type="nucleotide sequence ID" value="NZ_CP046916.1"/>
</dbReference>
<protein>
    <submittedName>
        <fullName evidence="3">Hydrogenase expression protein HupH</fullName>
    </submittedName>
</protein>
<evidence type="ECO:0000256" key="2">
    <source>
        <dbReference type="SAM" id="SignalP"/>
    </source>
</evidence>
<organism evidence="3 4">
    <name type="scientific">Paraburkholderia acidisoli</name>
    <dbReference type="NCBI Taxonomy" id="2571748"/>
    <lineage>
        <taxon>Bacteria</taxon>
        <taxon>Pseudomonadati</taxon>
        <taxon>Pseudomonadota</taxon>
        <taxon>Betaproteobacteria</taxon>
        <taxon>Burkholderiales</taxon>
        <taxon>Burkholderiaceae</taxon>
        <taxon>Paraburkholderia</taxon>
    </lineage>
</organism>
<dbReference type="InterPro" id="IPR052186">
    <property type="entry name" value="Hydantoin_racemase-like"/>
</dbReference>
<dbReference type="OrthoDB" id="9791723at2"/>
<dbReference type="PANTHER" id="PTHR28047:SF5">
    <property type="entry name" value="PROTEIN DCG1"/>
    <property type="match status" value="1"/>
</dbReference>
<evidence type="ECO:0000313" key="3">
    <source>
        <dbReference type="EMBL" id="QGZ66664.1"/>
    </source>
</evidence>